<comment type="caution">
    <text evidence="2">The sequence shown here is derived from an EMBL/GenBank/DDBJ whole genome shotgun (WGS) entry which is preliminary data.</text>
</comment>
<protein>
    <submittedName>
        <fullName evidence="2">Uncharacterized protein</fullName>
    </submittedName>
</protein>
<organism evidence="2 3">
    <name type="scientific">Lactobacillus jensenii</name>
    <dbReference type="NCBI Taxonomy" id="109790"/>
    <lineage>
        <taxon>Bacteria</taxon>
        <taxon>Bacillati</taxon>
        <taxon>Bacillota</taxon>
        <taxon>Bacilli</taxon>
        <taxon>Lactobacillales</taxon>
        <taxon>Lactobacillaceae</taxon>
        <taxon>Lactobacillus</taxon>
    </lineage>
</organism>
<dbReference type="RefSeq" id="WP_006588865.1">
    <property type="nucleotide sequence ID" value="NZ_JAKHNV010000006.1"/>
</dbReference>
<gene>
    <name evidence="2" type="ORF">F6H94_04195</name>
</gene>
<dbReference type="Proteomes" id="UP000327236">
    <property type="component" value="Unassembled WGS sequence"/>
</dbReference>
<evidence type="ECO:0000256" key="1">
    <source>
        <dbReference type="SAM" id="Phobius"/>
    </source>
</evidence>
<reference evidence="2 3" key="1">
    <citation type="submission" date="2019-09" db="EMBL/GenBank/DDBJ databases">
        <title>Draft genome sequence assemblies of isolates from the urinary tract.</title>
        <authorList>
            <person name="Mores C.R."/>
            <person name="Putonti C."/>
            <person name="Wolfe A.J."/>
        </authorList>
    </citation>
    <scope>NUCLEOTIDE SEQUENCE [LARGE SCALE GENOMIC DNA]</scope>
    <source>
        <strain evidence="2 3">UMB246</strain>
    </source>
</reference>
<feature type="transmembrane region" description="Helical" evidence="1">
    <location>
        <begin position="147"/>
        <end position="166"/>
    </location>
</feature>
<feature type="transmembrane region" description="Helical" evidence="1">
    <location>
        <begin position="122"/>
        <end position="141"/>
    </location>
</feature>
<sequence>MNEDISYQKYLSEKIGRQMALDKIEKNYPNVVNAVEIKHHFNCFNPATGYSHTFTFKVMASNYLSDTLTINVVVKADDFKNPPDYSRSLNYIAAMKQLKLEEIGTVRRQYLELLKSSITKMLYAQMVLTLAALFLITVLIIPDKDKFQLIGMAGFLILLAGIYDLLAQISVFKKEGGFISMMEKMKWEIEHGQE</sequence>
<name>A0A5N1IBJ4_LACJE</name>
<evidence type="ECO:0000313" key="3">
    <source>
        <dbReference type="Proteomes" id="UP000327236"/>
    </source>
</evidence>
<dbReference type="AlphaFoldDB" id="A0A5N1IBJ4"/>
<keyword evidence="1" id="KW-1133">Transmembrane helix</keyword>
<keyword evidence="1" id="KW-0812">Transmembrane</keyword>
<accession>A0A5N1IBJ4</accession>
<dbReference type="OrthoDB" id="9979700at2"/>
<dbReference type="EMBL" id="VYWW01000013">
    <property type="protein sequence ID" value="KAA9322962.1"/>
    <property type="molecule type" value="Genomic_DNA"/>
</dbReference>
<proteinExistence type="predicted"/>
<keyword evidence="1" id="KW-0472">Membrane</keyword>
<evidence type="ECO:0000313" key="2">
    <source>
        <dbReference type="EMBL" id="KAA9322962.1"/>
    </source>
</evidence>